<keyword evidence="1" id="KW-0862">Zinc</keyword>
<proteinExistence type="predicted"/>
<reference evidence="4 6" key="3">
    <citation type="submission" date="2019-06" db="EMBL/GenBank/DDBJ databases">
        <authorList>
            <person name="Bower L."/>
            <person name="Leinonen R."/>
        </authorList>
    </citation>
    <scope>NUCLEOTIDE SEQUENCE [LARGE SCALE GENOMIC DNA]</scope>
</reference>
<dbReference type="Gene3D" id="3.30.160.60">
    <property type="entry name" value="Classic Zinc Finger"/>
    <property type="match status" value="1"/>
</dbReference>
<dbReference type="EMBL" id="LR596615">
    <property type="protein sequence ID" value="VUE36324.1"/>
    <property type="molecule type" value="Genomic_DNA"/>
</dbReference>
<protein>
    <recommendedName>
        <fullName evidence="2">C2H2-type domain-containing protein</fullName>
    </recommendedName>
</protein>
<evidence type="ECO:0000313" key="6">
    <source>
        <dbReference type="Proteomes" id="UP000317227"/>
    </source>
</evidence>
<accession>A0A2C9CXL4</accession>
<evidence type="ECO:0000313" key="3">
    <source>
        <dbReference type="EMBL" id="SOK58555.1"/>
    </source>
</evidence>
<evidence type="ECO:0000256" key="1">
    <source>
        <dbReference type="PROSITE-ProRule" id="PRU00042"/>
    </source>
</evidence>
<dbReference type="GeneID" id="40100696"/>
<keyword evidence="5" id="KW-1185">Reference proteome</keyword>
<name>A0A2C9CXL4_9CAUD</name>
<keyword evidence="1" id="KW-0863">Zinc-finger</keyword>
<dbReference type="EMBL" id="LT960551">
    <property type="protein sequence ID" value="SOK58555.1"/>
    <property type="molecule type" value="Genomic_DNA"/>
</dbReference>
<dbReference type="PROSITE" id="PS50157">
    <property type="entry name" value="ZINC_FINGER_C2H2_2"/>
    <property type="match status" value="1"/>
</dbReference>
<dbReference type="InterPro" id="IPR013087">
    <property type="entry name" value="Znf_C2H2_type"/>
</dbReference>
<reference evidence="5" key="2">
    <citation type="submission" date="2017-10" db="EMBL/GenBank/DDBJ databases">
        <authorList>
            <person name="Skurnik M."/>
        </authorList>
    </citation>
    <scope>NUCLEOTIDE SEQUENCE [LARGE SCALE GENOMIC DNA]</scope>
</reference>
<organism evidence="3 5">
    <name type="scientific">Yersinia phage fHe-Yen9-04</name>
    <dbReference type="NCBI Taxonomy" id="2052742"/>
    <lineage>
        <taxon>Viruses</taxon>
        <taxon>Duplodnaviria</taxon>
        <taxon>Heunggongvirae</taxon>
        <taxon>Uroviricota</taxon>
        <taxon>Caudoviricetes</taxon>
        <taxon>Eneladusvirus</taxon>
        <taxon>Eneladusvirus Yen904</taxon>
    </lineage>
</organism>
<evidence type="ECO:0000259" key="2">
    <source>
        <dbReference type="PROSITE" id="PS50157"/>
    </source>
</evidence>
<dbReference type="Proteomes" id="UP000317227">
    <property type="component" value="Segment"/>
</dbReference>
<evidence type="ECO:0000313" key="4">
    <source>
        <dbReference type="EMBL" id="VUE36324.1"/>
    </source>
</evidence>
<dbReference type="GO" id="GO:0008270">
    <property type="term" value="F:zinc ion binding"/>
    <property type="evidence" value="ECO:0007669"/>
    <property type="project" value="UniProtKB-KW"/>
</dbReference>
<gene>
    <name evidence="3" type="primary">g278</name>
</gene>
<dbReference type="OrthoDB" id="7931at10239"/>
<sequence length="239" mass="28542">MAKTTKGAAKAPIFKCRFCDKEFKRESTLITHVCIKRDRYNDRESRPMREAYRLYMMFMEAHRLAMKKSEEPLMQFIKSRYFNDFFDFGQYILSHDILNKEQFIKYILTSGKPVFEWKSHKVLEEWVIKCIREEHPRRAIERSINALVEWGNVTDNDWVDFFDNVSTERAIMWLETGKISPWLIYIADPASGNKLLNRFGDSDLDYLVRFIDPTYFKILQIRYSDEVNEIRSLLTEAGL</sequence>
<dbReference type="KEGG" id="vg:40100696"/>
<feature type="domain" description="C2H2-type" evidence="2">
    <location>
        <begin position="14"/>
        <end position="32"/>
    </location>
</feature>
<reference evidence="3" key="1">
    <citation type="submission" date="2017-10" db="EMBL/GenBank/DDBJ databases">
        <authorList>
            <person name="Banno H."/>
            <person name="Chua N.-H."/>
        </authorList>
    </citation>
    <scope>NUCLEOTIDE SEQUENCE [LARGE SCALE GENOMIC DNA]</scope>
</reference>
<dbReference type="Proteomes" id="UP000240931">
    <property type="component" value="Segment"/>
</dbReference>
<dbReference type="RefSeq" id="YP_009623888.1">
    <property type="nucleotide sequence ID" value="NC_042116.1"/>
</dbReference>
<keyword evidence="1" id="KW-0479">Metal-binding</keyword>
<evidence type="ECO:0000313" key="5">
    <source>
        <dbReference type="Proteomes" id="UP000240931"/>
    </source>
</evidence>